<sequence>MVAQIQSTIKTEIISTYVSDFDGLTIDTIQMTYPDGHTEVRFGWTEEDFYTGETTYFIRASKGAVLSSAWKTTRNNKWLVSYKSIKLATKQSEMIAHNTALEVLASPENYNHAEYLKAKADLGF</sequence>
<organism evidence="1 2">
    <name type="scientific">Planktothrix rubescens CCAP 1459/22</name>
    <dbReference type="NCBI Taxonomy" id="329571"/>
    <lineage>
        <taxon>Bacteria</taxon>
        <taxon>Bacillati</taxon>
        <taxon>Cyanobacteriota</taxon>
        <taxon>Cyanophyceae</taxon>
        <taxon>Oscillatoriophycideae</taxon>
        <taxon>Oscillatoriales</taxon>
        <taxon>Microcoleaceae</taxon>
        <taxon>Planktothrix</taxon>
    </lineage>
</organism>
<keyword evidence="1" id="KW-0614">Plasmid</keyword>
<evidence type="ECO:0000313" key="1">
    <source>
        <dbReference type="EMBL" id="CAC5339851.1"/>
    </source>
</evidence>
<geneLocation type="plasmid" evidence="1 2">
    <name>pII</name>
</geneLocation>
<proteinExistence type="predicted"/>
<dbReference type="EMBL" id="LR812493">
    <property type="protein sequence ID" value="CAC5339851.1"/>
    <property type="molecule type" value="Genomic_DNA"/>
</dbReference>
<accession>A0A6J7ZEQ1</accession>
<gene>
    <name evidence="1" type="ORF">PLAN_P0008</name>
</gene>
<name>A0A6J7ZEQ1_PLARU</name>
<keyword evidence="2" id="KW-1185">Reference proteome</keyword>
<dbReference type="RefSeq" id="WP_026796201.1">
    <property type="nucleotide sequence ID" value="NZ_LR812493.1"/>
</dbReference>
<dbReference type="AlphaFoldDB" id="A0A6J7ZEQ1"/>
<dbReference type="Proteomes" id="UP000196521">
    <property type="component" value="Plasmid pII"/>
</dbReference>
<protein>
    <submittedName>
        <fullName evidence="1">Uncharacterized protein</fullName>
    </submittedName>
</protein>
<reference evidence="1" key="1">
    <citation type="submission" date="2020-05" db="EMBL/GenBank/DDBJ databases">
        <authorList>
            <consortium name="Genoscope - CEA"/>
            <person name="William W."/>
        </authorList>
    </citation>
    <scope>NUCLEOTIDE SEQUENCE [LARGE SCALE GENOMIC DNA]</scope>
    <source>
        <strain evidence="1">PCC 7821</strain>
        <plasmid evidence="1">pII</plasmid>
    </source>
</reference>
<evidence type="ECO:0000313" key="2">
    <source>
        <dbReference type="Proteomes" id="UP000196521"/>
    </source>
</evidence>